<dbReference type="AlphaFoldDB" id="A0A1H2IEI5"/>
<dbReference type="Proteomes" id="UP000199608">
    <property type="component" value="Unassembled WGS sequence"/>
</dbReference>
<feature type="domain" description="AsmA" evidence="3">
    <location>
        <begin position="1"/>
        <end position="218"/>
    </location>
</feature>
<evidence type="ECO:0000259" key="3">
    <source>
        <dbReference type="Pfam" id="PF05170"/>
    </source>
</evidence>
<dbReference type="InterPro" id="IPR007844">
    <property type="entry name" value="AsmA"/>
</dbReference>
<name>A0A1H2IEI5_9BACT</name>
<gene>
    <name evidence="4" type="ORF">SAMN04487931_108129</name>
</gene>
<keyword evidence="2" id="KW-0812">Transmembrane</keyword>
<evidence type="ECO:0000256" key="1">
    <source>
        <dbReference type="SAM" id="MobiDB-lite"/>
    </source>
</evidence>
<keyword evidence="2" id="KW-0472">Membrane</keyword>
<reference evidence="5" key="1">
    <citation type="submission" date="2016-10" db="EMBL/GenBank/DDBJ databases">
        <authorList>
            <person name="Varghese N."/>
            <person name="Submissions S."/>
        </authorList>
    </citation>
    <scope>NUCLEOTIDE SEQUENCE [LARGE SCALE GENOMIC DNA]</scope>
    <source>
        <strain evidence="5">DSM 3384</strain>
    </source>
</reference>
<dbReference type="PANTHER" id="PTHR30441">
    <property type="entry name" value="DUF748 DOMAIN-CONTAINING PROTEIN"/>
    <property type="match status" value="1"/>
</dbReference>
<dbReference type="EMBL" id="FNLL01000008">
    <property type="protein sequence ID" value="SDU42560.1"/>
    <property type="molecule type" value="Genomic_DNA"/>
</dbReference>
<evidence type="ECO:0000256" key="2">
    <source>
        <dbReference type="SAM" id="Phobius"/>
    </source>
</evidence>
<organism evidence="4 5">
    <name type="scientific">Desulfobacula phenolica</name>
    <dbReference type="NCBI Taxonomy" id="90732"/>
    <lineage>
        <taxon>Bacteria</taxon>
        <taxon>Pseudomonadati</taxon>
        <taxon>Thermodesulfobacteriota</taxon>
        <taxon>Desulfobacteria</taxon>
        <taxon>Desulfobacterales</taxon>
        <taxon>Desulfobacteraceae</taxon>
        <taxon>Desulfobacula</taxon>
    </lineage>
</organism>
<feature type="region of interest" description="Disordered" evidence="1">
    <location>
        <begin position="129"/>
        <end position="160"/>
    </location>
</feature>
<feature type="compositionally biased region" description="Low complexity" evidence="1">
    <location>
        <begin position="130"/>
        <end position="139"/>
    </location>
</feature>
<sequence>MKNILKWLLISGGVFLVLVIAAIIIIPQVINVQKYKPMIEQKVAQATGRSFTLGDEMDISVFPWVGVKLTDLHLGSPAGYSQNDMVSVKDFEVRLKVMPLLSKKIEVKTFVLDTPVIYLEKLKNGKANWQGMGQQQGKQEIQDQKQIKEKKQEPSTSRGLPIEDLMVGNFSITNGHLIYLDQATNLKKEISDLNLNLTNLSLENPVGISLSAKVDGKPVSLDGTAGPIGKEPGKGTIALDFVLKALEELEVSLTGNLIDVLAGRDFDLEVDVSSFSPRKLFAALDQKFPVLTKDPAVLNAVSFKVRLKGNPQNVSLSDGVFVMDDSKAVFSASAKAFSKPDLKFDIQLDGIDLDRYLPEHLAKETKPEKIEPAKAAPAKKKTDYSPLRKLVLDGQVKVDKLKAHGATIENIDVHIMAKNGIVKIDPLGLDLYQGNIASTVELNVQKNDPQTKMTINAKGIQAGPLMKDVLQKELIEGTLKADLGIFMTGETPDMIKQTLTGQGELLFVDGAIIGFDLAGMVRNVKTSFGMGEQLQEKPRTDFAELKIPFTAQNGLVNTIGTSLTSPLIRLLVTGNVNLAKEMLDLRVEPKFVATLKGQGDTKERSGVMVPVLITGAFESPKIRPDLKGMLSGGIPDVKGLKDVLGTKEDQKQKIESVKEDLKKQFKGLFPGMTN</sequence>
<keyword evidence="2" id="KW-1133">Transmembrane helix</keyword>
<dbReference type="RefSeq" id="WP_092235445.1">
    <property type="nucleotide sequence ID" value="NZ_FNLL01000008.1"/>
</dbReference>
<evidence type="ECO:0000313" key="5">
    <source>
        <dbReference type="Proteomes" id="UP000199608"/>
    </source>
</evidence>
<proteinExistence type="predicted"/>
<feature type="compositionally biased region" description="Basic and acidic residues" evidence="1">
    <location>
        <begin position="140"/>
        <end position="153"/>
    </location>
</feature>
<dbReference type="GO" id="GO:0090313">
    <property type="term" value="P:regulation of protein targeting to membrane"/>
    <property type="evidence" value="ECO:0007669"/>
    <property type="project" value="TreeGrafter"/>
</dbReference>
<feature type="transmembrane region" description="Helical" evidence="2">
    <location>
        <begin position="7"/>
        <end position="30"/>
    </location>
</feature>
<dbReference type="PANTHER" id="PTHR30441:SF4">
    <property type="entry name" value="PROTEIN ASMA"/>
    <property type="match status" value="1"/>
</dbReference>
<evidence type="ECO:0000313" key="4">
    <source>
        <dbReference type="EMBL" id="SDU42560.1"/>
    </source>
</evidence>
<dbReference type="GO" id="GO:0005886">
    <property type="term" value="C:plasma membrane"/>
    <property type="evidence" value="ECO:0007669"/>
    <property type="project" value="TreeGrafter"/>
</dbReference>
<keyword evidence="5" id="KW-1185">Reference proteome</keyword>
<protein>
    <submittedName>
        <fullName evidence="4">AsmA protein</fullName>
    </submittedName>
</protein>
<dbReference type="InterPro" id="IPR052894">
    <property type="entry name" value="AsmA-related"/>
</dbReference>
<dbReference type="Pfam" id="PF05170">
    <property type="entry name" value="AsmA"/>
    <property type="match status" value="2"/>
</dbReference>
<accession>A0A1H2IEI5</accession>
<feature type="domain" description="AsmA" evidence="3">
    <location>
        <begin position="336"/>
        <end position="559"/>
    </location>
</feature>